<dbReference type="KEGG" id="paek:D3873_11940"/>
<keyword evidence="3" id="KW-1185">Reference proteome</keyword>
<gene>
    <name evidence="2" type="ORF">D3873_11940</name>
</gene>
<feature type="transmembrane region" description="Helical" evidence="1">
    <location>
        <begin position="34"/>
        <end position="52"/>
    </location>
</feature>
<sequence length="86" mass="9837">MIVTAFLVAALIINMALFFILLKNFSSTSKLKTRLVWIAAILLATSYIYQAFAYHTLFGFLAVVVFFVLLFLFIRDRVRISTTHAE</sequence>
<dbReference type="EMBL" id="CP032418">
    <property type="protein sequence ID" value="AYC30507.1"/>
    <property type="molecule type" value="Genomic_DNA"/>
</dbReference>
<evidence type="ECO:0000313" key="3">
    <source>
        <dbReference type="Proteomes" id="UP000265725"/>
    </source>
</evidence>
<reference evidence="3" key="1">
    <citation type="submission" date="2018-09" db="EMBL/GenBank/DDBJ databases">
        <authorList>
            <person name="Zhu H."/>
        </authorList>
    </citation>
    <scope>NUCLEOTIDE SEQUENCE [LARGE SCALE GENOMIC DNA]</scope>
    <source>
        <strain evidence="3">K2R23-3</strain>
    </source>
</reference>
<accession>A0A385YX71</accession>
<keyword evidence="1" id="KW-0472">Membrane</keyword>
<organism evidence="2 3">
    <name type="scientific">Paenisporosarcina cavernae</name>
    <dbReference type="NCBI Taxonomy" id="2320858"/>
    <lineage>
        <taxon>Bacteria</taxon>
        <taxon>Bacillati</taxon>
        <taxon>Bacillota</taxon>
        <taxon>Bacilli</taxon>
        <taxon>Bacillales</taxon>
        <taxon>Caryophanaceae</taxon>
        <taxon>Paenisporosarcina</taxon>
    </lineage>
</organism>
<name>A0A385YX71_9BACL</name>
<keyword evidence="1" id="KW-1133">Transmembrane helix</keyword>
<feature type="transmembrane region" description="Helical" evidence="1">
    <location>
        <begin position="6"/>
        <end position="22"/>
    </location>
</feature>
<proteinExistence type="predicted"/>
<evidence type="ECO:0000313" key="2">
    <source>
        <dbReference type="EMBL" id="AYC30507.1"/>
    </source>
</evidence>
<dbReference type="AlphaFoldDB" id="A0A385YX71"/>
<feature type="transmembrane region" description="Helical" evidence="1">
    <location>
        <begin position="58"/>
        <end position="74"/>
    </location>
</feature>
<evidence type="ECO:0000256" key="1">
    <source>
        <dbReference type="SAM" id="Phobius"/>
    </source>
</evidence>
<dbReference type="Proteomes" id="UP000265725">
    <property type="component" value="Chromosome"/>
</dbReference>
<keyword evidence="1" id="KW-0812">Transmembrane</keyword>
<dbReference type="RefSeq" id="WP_119884224.1">
    <property type="nucleotide sequence ID" value="NZ_CP032418.1"/>
</dbReference>
<protein>
    <submittedName>
        <fullName evidence="2">Uncharacterized protein</fullName>
    </submittedName>
</protein>